<dbReference type="RefSeq" id="WP_247342343.1">
    <property type="nucleotide sequence ID" value="NZ_CP095550.1"/>
</dbReference>
<keyword evidence="7" id="KW-0418">Kinase</keyword>
<accession>A0ABW5BSK3</accession>
<evidence type="ECO:0000256" key="5">
    <source>
        <dbReference type="ARBA" id="ARBA00046577"/>
    </source>
</evidence>
<comment type="subunit">
    <text evidence="5">Homodimer. The dihydroxyacetone kinase complex is composed of a homodimer of DhaM, a homodimer of DhaK and the subunit DhaL.</text>
</comment>
<dbReference type="GO" id="GO:0047324">
    <property type="term" value="F:phosphoenolpyruvate-glycerone phosphotransferase activity"/>
    <property type="evidence" value="ECO:0007669"/>
    <property type="project" value="UniProtKB-EC"/>
</dbReference>
<dbReference type="SUPFAM" id="SSF53062">
    <property type="entry name" value="PTS system fructose IIA component-like"/>
    <property type="match status" value="1"/>
</dbReference>
<dbReference type="Pfam" id="PF03610">
    <property type="entry name" value="EIIA-man"/>
    <property type="match status" value="1"/>
</dbReference>
<dbReference type="Proteomes" id="UP001597318">
    <property type="component" value="Unassembled WGS sequence"/>
</dbReference>
<sequence>MSKVGLLLISHSYQLVTGLRELLHQVQPDVSIAISGGSDGGIGTNAFDIKEAIESIYTEEGIVILFDLGSALINAELALELLDKAQVEIRLADAPLVEGGFAAVVEAGIGGSLQEVLEAAEGAKQLQKITR</sequence>
<comment type="catalytic activity">
    <reaction evidence="1">
        <text>dihydroxyacetone + phosphoenolpyruvate = dihydroxyacetone phosphate + pyruvate</text>
        <dbReference type="Rhea" id="RHEA:18381"/>
        <dbReference type="ChEBI" id="CHEBI:15361"/>
        <dbReference type="ChEBI" id="CHEBI:16016"/>
        <dbReference type="ChEBI" id="CHEBI:57642"/>
        <dbReference type="ChEBI" id="CHEBI:58702"/>
        <dbReference type="EC" id="2.7.1.121"/>
    </reaction>
</comment>
<keyword evidence="8" id="KW-1185">Reference proteome</keyword>
<comment type="caution">
    <text evidence="7">The sequence shown here is derived from an EMBL/GenBank/DDBJ whole genome shotgun (WGS) entry which is preliminary data.</text>
</comment>
<dbReference type="PROSITE" id="PS51096">
    <property type="entry name" value="PTS_EIIA_TYPE_4"/>
    <property type="match status" value="1"/>
</dbReference>
<reference evidence="8" key="1">
    <citation type="journal article" date="2019" name="Int. J. Syst. Evol. Microbiol.">
        <title>The Global Catalogue of Microorganisms (GCM) 10K type strain sequencing project: providing services to taxonomists for standard genome sequencing and annotation.</title>
        <authorList>
            <consortium name="The Broad Institute Genomics Platform"/>
            <consortium name="The Broad Institute Genome Sequencing Center for Infectious Disease"/>
            <person name="Wu L."/>
            <person name="Ma J."/>
        </authorList>
    </citation>
    <scope>NUCLEOTIDE SEQUENCE [LARGE SCALE GENOMIC DNA]</scope>
    <source>
        <strain evidence="8">CGMCC 1.15474</strain>
    </source>
</reference>
<dbReference type="NCBIfam" id="TIGR02364">
    <property type="entry name" value="dha_pts"/>
    <property type="match status" value="1"/>
</dbReference>
<comment type="function">
    <text evidence="2">Component of the dihydroxyacetone kinase complex, which is responsible for the phosphoenolpyruvate (PEP)-dependent phosphorylation of dihydroxyacetone. DhaM serves as the phosphoryl donor. Is phosphorylated by phosphoenolpyruvate in an EI- and HPr-dependent reaction, and a phosphorelay system on histidine residues finally leads to phosphoryl transfer to DhaL and dihydroxyacetone.</text>
</comment>
<evidence type="ECO:0000313" key="7">
    <source>
        <dbReference type="EMBL" id="MFD2212491.1"/>
    </source>
</evidence>
<protein>
    <recommendedName>
        <fullName evidence="3">phosphoenolpyruvate--glycerone phosphotransferase</fullName>
        <ecNumber evidence="3">2.7.1.121</ecNumber>
    </recommendedName>
</protein>
<evidence type="ECO:0000256" key="1">
    <source>
        <dbReference type="ARBA" id="ARBA00001113"/>
    </source>
</evidence>
<evidence type="ECO:0000259" key="6">
    <source>
        <dbReference type="PROSITE" id="PS51096"/>
    </source>
</evidence>
<dbReference type="EC" id="2.7.1.121" evidence="3"/>
<dbReference type="InterPro" id="IPR036662">
    <property type="entry name" value="PTS_EIIA_man-typ_sf"/>
</dbReference>
<feature type="domain" description="PTS EIIA type-4" evidence="6">
    <location>
        <begin position="3"/>
        <end position="131"/>
    </location>
</feature>
<dbReference type="Gene3D" id="3.40.50.510">
    <property type="entry name" value="Phosphotransferase system, mannose-type IIA component"/>
    <property type="match status" value="1"/>
</dbReference>
<name>A0ABW5BSK3_9BACI</name>
<dbReference type="PANTHER" id="PTHR38594:SF1">
    <property type="entry name" value="PEP-DEPENDENT DIHYDROXYACETONE KINASE, PHOSPHORYL DONOR SUBUNIT DHAM"/>
    <property type="match status" value="1"/>
</dbReference>
<evidence type="ECO:0000313" key="8">
    <source>
        <dbReference type="Proteomes" id="UP001597318"/>
    </source>
</evidence>
<dbReference type="EMBL" id="JBHUIK010000001">
    <property type="protein sequence ID" value="MFD2212491.1"/>
    <property type="molecule type" value="Genomic_DNA"/>
</dbReference>
<organism evidence="7 8">
    <name type="scientific">Metabacillus endolithicus</name>
    <dbReference type="NCBI Taxonomy" id="1535204"/>
    <lineage>
        <taxon>Bacteria</taxon>
        <taxon>Bacillati</taxon>
        <taxon>Bacillota</taxon>
        <taxon>Bacilli</taxon>
        <taxon>Bacillales</taxon>
        <taxon>Bacillaceae</taxon>
        <taxon>Metabacillus</taxon>
    </lineage>
</organism>
<dbReference type="InterPro" id="IPR039643">
    <property type="entry name" value="DhaM"/>
</dbReference>
<evidence type="ECO:0000256" key="2">
    <source>
        <dbReference type="ARBA" id="ARBA00002788"/>
    </source>
</evidence>
<dbReference type="InterPro" id="IPR012844">
    <property type="entry name" value="DhaM_N"/>
</dbReference>
<dbReference type="InterPro" id="IPR004701">
    <property type="entry name" value="PTS_EIIA_man-typ"/>
</dbReference>
<gene>
    <name evidence="7" type="primary">dhaM</name>
    <name evidence="7" type="ORF">ACFSKK_02060</name>
</gene>
<evidence type="ECO:0000256" key="3">
    <source>
        <dbReference type="ARBA" id="ARBA00012095"/>
    </source>
</evidence>
<dbReference type="PANTHER" id="PTHR38594">
    <property type="entry name" value="PEP-DEPENDENT DIHYDROXYACETONE KINASE, PHOSPHORYL DONOR SUBUNIT DHAM"/>
    <property type="match status" value="1"/>
</dbReference>
<keyword evidence="4 7" id="KW-0808">Transferase</keyword>
<evidence type="ECO:0000256" key="4">
    <source>
        <dbReference type="ARBA" id="ARBA00022679"/>
    </source>
</evidence>
<proteinExistence type="predicted"/>